<dbReference type="AGR" id="WB:WBGene00021397"/>
<name>Q9N430_CAEEL</name>
<evidence type="ECO:0000313" key="7">
    <source>
        <dbReference type="WormBase" id="Y38C1AA.6"/>
    </source>
</evidence>
<dbReference type="InterPro" id="IPR013083">
    <property type="entry name" value="Znf_RING/FYVE/PHD"/>
</dbReference>
<evidence type="ECO:0000313" key="6">
    <source>
        <dbReference type="Proteomes" id="UP000001940"/>
    </source>
</evidence>
<dbReference type="FunCoup" id="Q9N430">
    <property type="interactions" value="1"/>
</dbReference>
<proteinExistence type="predicted"/>
<evidence type="ECO:0000256" key="3">
    <source>
        <dbReference type="PROSITE-ProRule" id="PRU00175"/>
    </source>
</evidence>
<evidence type="ECO:0000256" key="2">
    <source>
        <dbReference type="ARBA" id="ARBA00022833"/>
    </source>
</evidence>
<gene>
    <name evidence="5" type="ORF">CELE_Y38C1AA.6</name>
    <name evidence="5 7" type="ORF">Y38C1AA.6</name>
</gene>
<keyword evidence="1 3" id="KW-0479">Metal-binding</keyword>
<dbReference type="InParanoid" id="Q9N430"/>
<dbReference type="GO" id="GO:0008270">
    <property type="term" value="F:zinc ion binding"/>
    <property type="evidence" value="ECO:0007669"/>
    <property type="project" value="UniProtKB-KW"/>
</dbReference>
<dbReference type="EMBL" id="BX284604">
    <property type="protein sequence ID" value="CCD70251.1"/>
    <property type="molecule type" value="Genomic_DNA"/>
</dbReference>
<dbReference type="DIP" id="DIP-24787N"/>
<dbReference type="eggNOG" id="ENOG502R8FH">
    <property type="taxonomic scope" value="Eukaryota"/>
</dbReference>
<dbReference type="OMA" id="SEICECS"/>
<reference evidence="5 6" key="1">
    <citation type="journal article" date="1998" name="Science">
        <title>Genome sequence of the nematode C. elegans: a platform for investigating biology.</title>
        <authorList>
            <consortium name="The C. elegans sequencing consortium"/>
            <person name="Sulson J.E."/>
            <person name="Waterston R."/>
        </authorList>
    </citation>
    <scope>NUCLEOTIDE SEQUENCE [LARGE SCALE GENOMIC DNA]</scope>
    <source>
        <strain evidence="5 6">Bristol N2</strain>
    </source>
</reference>
<organism evidence="5 6">
    <name type="scientific">Caenorhabditis elegans</name>
    <dbReference type="NCBI Taxonomy" id="6239"/>
    <lineage>
        <taxon>Eukaryota</taxon>
        <taxon>Metazoa</taxon>
        <taxon>Ecdysozoa</taxon>
        <taxon>Nematoda</taxon>
        <taxon>Chromadorea</taxon>
        <taxon>Rhabditida</taxon>
        <taxon>Rhabditina</taxon>
        <taxon>Rhabditomorpha</taxon>
        <taxon>Rhabditoidea</taxon>
        <taxon>Rhabditidae</taxon>
        <taxon>Peloderinae</taxon>
        <taxon>Caenorhabditis</taxon>
    </lineage>
</organism>
<dbReference type="InterPro" id="IPR001841">
    <property type="entry name" value="Znf_RING"/>
</dbReference>
<dbReference type="UCSC" id="Y38C1AA.6">
    <property type="organism name" value="c. elegans"/>
</dbReference>
<accession>Q9N430</accession>
<keyword evidence="1 3" id="KW-0863">Zinc-finger</keyword>
<keyword evidence="6" id="KW-1185">Reference proteome</keyword>
<dbReference type="PaxDb" id="6239-Y38C1AA.6"/>
<dbReference type="PROSITE" id="PS50089">
    <property type="entry name" value="ZF_RING_2"/>
    <property type="match status" value="1"/>
</dbReference>
<dbReference type="PhylomeDB" id="Q9N430"/>
<sequence>MSLCGSVLCIKCSLVFDEKTRRPCTGTCNHSICEQCFDQKHSPSCPICNNIDSFQTKNINWKAVEIMEELSKNKDYLSIDNFKYNPDALCAGTCSECKTHTDKLRICVDCLTRSGHVAKTENGNFEMSQDSSTDYPDSSALQVLSTGMCADCCIDGAHKEHEITPIKQFVSLLRRFENLNTLSAISLDLLTPYNDLEDKSDLEVMNLYLKLVEKIVFKFQEWIDNAFQGSVQTDATRVAMKRSTERLHYFVQKCNPVIIQCVSEILESASEKDQKEWQEINQKLEEYQNTVSSADKYTELGARDFQLIDTVLECFNEDDEDSDVIEDDMELD</sequence>
<evidence type="ECO:0000313" key="5">
    <source>
        <dbReference type="EMBL" id="CCD70251.1"/>
    </source>
</evidence>
<dbReference type="Bgee" id="WBGene00021397">
    <property type="expression patterns" value="Expressed in adult organism and 1 other cell type or tissue"/>
</dbReference>
<keyword evidence="2" id="KW-0862">Zinc</keyword>
<feature type="domain" description="RING-type" evidence="4">
    <location>
        <begin position="9"/>
        <end position="49"/>
    </location>
</feature>
<dbReference type="HOGENOM" id="CLU_722054_0_0_1"/>
<dbReference type="Gene3D" id="3.30.40.10">
    <property type="entry name" value="Zinc/RING finger domain, C3HC4 (zinc finger)"/>
    <property type="match status" value="1"/>
</dbReference>
<dbReference type="Proteomes" id="UP000001940">
    <property type="component" value="Chromosome IV"/>
</dbReference>
<dbReference type="OrthoDB" id="5813525at2759"/>
<dbReference type="AlphaFoldDB" id="Q9N430"/>
<dbReference type="WormBase" id="Y38C1AA.6">
    <property type="protein sequence ID" value="CE39821"/>
    <property type="gene ID" value="WBGene00021397"/>
</dbReference>
<dbReference type="Pfam" id="PF14634">
    <property type="entry name" value="zf-RING_5"/>
    <property type="match status" value="1"/>
</dbReference>
<dbReference type="SUPFAM" id="SSF57850">
    <property type="entry name" value="RING/U-box"/>
    <property type="match status" value="1"/>
</dbReference>
<evidence type="ECO:0000259" key="4">
    <source>
        <dbReference type="PROSITE" id="PS50089"/>
    </source>
</evidence>
<evidence type="ECO:0000256" key="1">
    <source>
        <dbReference type="ARBA" id="ARBA00022771"/>
    </source>
</evidence>
<protein>
    <submittedName>
        <fullName evidence="5">RING-type domain-containing protein</fullName>
    </submittedName>
</protein>